<evidence type="ECO:0000313" key="2">
    <source>
        <dbReference type="Proteomes" id="UP000443582"/>
    </source>
</evidence>
<dbReference type="RefSeq" id="WP_115362377.1">
    <property type="nucleotide sequence ID" value="NZ_QDKL01000003.1"/>
</dbReference>
<protein>
    <submittedName>
        <fullName evidence="1">Uncharacterized protein</fullName>
    </submittedName>
</protein>
<accession>A0ABY0IC14</accession>
<comment type="caution">
    <text evidence="1">The sequence shown here is derived from an EMBL/GenBank/DDBJ whole genome shotgun (WGS) entry which is preliminary data.</text>
</comment>
<sequence>MSNILSSLVNPSNQTFIAVCVALSGLRVAVELTRFSPANWPISKKISKAFGQDFTERFHRVGLYICIGQIILWAPELLFA</sequence>
<gene>
    <name evidence="1" type="ORF">DAY19_10980</name>
</gene>
<dbReference type="EMBL" id="QDKL01000003">
    <property type="protein sequence ID" value="RZF20503.1"/>
    <property type="molecule type" value="Genomic_DNA"/>
</dbReference>
<name>A0ABY0IC14_9BACT</name>
<proteinExistence type="predicted"/>
<keyword evidence="2" id="KW-1185">Reference proteome</keyword>
<evidence type="ECO:0000313" key="1">
    <source>
        <dbReference type="EMBL" id="RZF20503.1"/>
    </source>
</evidence>
<dbReference type="Proteomes" id="UP000443582">
    <property type="component" value="Unassembled WGS sequence"/>
</dbReference>
<reference evidence="2" key="1">
    <citation type="journal article" date="2019" name="Int. J. Syst. Evol. Microbiol.">
        <title>Halobacteriovorax valvorus sp. nov., a novel prokaryotic predator isolated from coastal seawater of China.</title>
        <authorList>
            <person name="Chen M.-X."/>
        </authorList>
    </citation>
    <scope>NUCLEOTIDE SEQUENCE [LARGE SCALE GENOMIC DNA]</scope>
    <source>
        <strain evidence="2">BL9</strain>
    </source>
</reference>
<organism evidence="1 2">
    <name type="scientific">Halobacteriovorax vibrionivorans</name>
    <dbReference type="NCBI Taxonomy" id="2152716"/>
    <lineage>
        <taxon>Bacteria</taxon>
        <taxon>Pseudomonadati</taxon>
        <taxon>Bdellovibrionota</taxon>
        <taxon>Bacteriovoracia</taxon>
        <taxon>Bacteriovoracales</taxon>
        <taxon>Halobacteriovoraceae</taxon>
        <taxon>Halobacteriovorax</taxon>
    </lineage>
</organism>